<feature type="region of interest" description="Disordered" evidence="1">
    <location>
        <begin position="1"/>
        <end position="29"/>
    </location>
</feature>
<reference evidence="2" key="1">
    <citation type="submission" date="2020-07" db="EMBL/GenBank/DDBJ databases">
        <title>Multicomponent nature underlies the extraordinary mechanical properties of spider dragline silk.</title>
        <authorList>
            <person name="Kono N."/>
            <person name="Nakamura H."/>
            <person name="Mori M."/>
            <person name="Yoshida Y."/>
            <person name="Ohtoshi R."/>
            <person name="Malay A.D."/>
            <person name="Moran D.A.P."/>
            <person name="Tomita M."/>
            <person name="Numata K."/>
            <person name="Arakawa K."/>
        </authorList>
    </citation>
    <scope>NUCLEOTIDE SEQUENCE</scope>
</reference>
<evidence type="ECO:0000313" key="2">
    <source>
        <dbReference type="EMBL" id="GFQ83290.1"/>
    </source>
</evidence>
<dbReference type="AlphaFoldDB" id="A0A8X6FKN6"/>
<accession>A0A8X6FKN6</accession>
<evidence type="ECO:0000256" key="1">
    <source>
        <dbReference type="SAM" id="MobiDB-lite"/>
    </source>
</evidence>
<organism evidence="2 3">
    <name type="scientific">Trichonephila clavata</name>
    <name type="common">Joro spider</name>
    <name type="synonym">Nephila clavata</name>
    <dbReference type="NCBI Taxonomy" id="2740835"/>
    <lineage>
        <taxon>Eukaryota</taxon>
        <taxon>Metazoa</taxon>
        <taxon>Ecdysozoa</taxon>
        <taxon>Arthropoda</taxon>
        <taxon>Chelicerata</taxon>
        <taxon>Arachnida</taxon>
        <taxon>Araneae</taxon>
        <taxon>Araneomorphae</taxon>
        <taxon>Entelegynae</taxon>
        <taxon>Araneoidea</taxon>
        <taxon>Nephilidae</taxon>
        <taxon>Trichonephila</taxon>
    </lineage>
</organism>
<dbReference type="EMBL" id="BMAO01022636">
    <property type="protein sequence ID" value="GFQ83290.1"/>
    <property type="molecule type" value="Genomic_DNA"/>
</dbReference>
<sequence length="72" mass="7907">MSQNSAYSRTMRSLGKKRTSSNGKPAIGHSCKMCTVQGNEEPPKSSGCERAIVSSVVSVKLWNRLLEPQRPE</sequence>
<keyword evidence="3" id="KW-1185">Reference proteome</keyword>
<name>A0A8X6FKN6_TRICU</name>
<evidence type="ECO:0000313" key="3">
    <source>
        <dbReference type="Proteomes" id="UP000887116"/>
    </source>
</evidence>
<comment type="caution">
    <text evidence="2">The sequence shown here is derived from an EMBL/GenBank/DDBJ whole genome shotgun (WGS) entry which is preliminary data.</text>
</comment>
<protein>
    <submittedName>
        <fullName evidence="2">Uncharacterized protein</fullName>
    </submittedName>
</protein>
<proteinExistence type="predicted"/>
<dbReference type="Proteomes" id="UP000887116">
    <property type="component" value="Unassembled WGS sequence"/>
</dbReference>
<feature type="compositionally biased region" description="Polar residues" evidence="1">
    <location>
        <begin position="1"/>
        <end position="11"/>
    </location>
</feature>
<gene>
    <name evidence="2" type="ORF">TNCT_306051</name>
</gene>